<dbReference type="AlphaFoldDB" id="B8CEZ8"/>
<dbReference type="GO" id="GO:0034976">
    <property type="term" value="P:response to endoplasmic reticulum stress"/>
    <property type="evidence" value="ECO:0000318"/>
    <property type="project" value="GO_Central"/>
</dbReference>
<accession>B8CEZ8</accession>
<dbReference type="PANTHER" id="PTHR31057:SF0">
    <property type="entry name" value="E3 UFM1-PROTEIN LIGASE 1"/>
    <property type="match status" value="1"/>
</dbReference>
<dbReference type="GO" id="GO:0071568">
    <property type="term" value="F:UFM1 transferase activity"/>
    <property type="evidence" value="ECO:0000318"/>
    <property type="project" value="GO_Central"/>
</dbReference>
<dbReference type="KEGG" id="tps:THAPSDRAFT_11594"/>
<reference evidence="3 4" key="2">
    <citation type="journal article" date="2008" name="Nature">
        <title>The Phaeodactylum genome reveals the evolutionary history of diatom genomes.</title>
        <authorList>
            <person name="Bowler C."/>
            <person name="Allen A.E."/>
            <person name="Badger J.H."/>
            <person name="Grimwood J."/>
            <person name="Jabbari K."/>
            <person name="Kuo A."/>
            <person name="Maheswari U."/>
            <person name="Martens C."/>
            <person name="Maumus F."/>
            <person name="Otillar R.P."/>
            <person name="Rayko E."/>
            <person name="Salamov A."/>
            <person name="Vandepoele K."/>
            <person name="Beszteri B."/>
            <person name="Gruber A."/>
            <person name="Heijde M."/>
            <person name="Katinka M."/>
            <person name="Mock T."/>
            <person name="Valentin K."/>
            <person name="Verret F."/>
            <person name="Berges J.A."/>
            <person name="Brownlee C."/>
            <person name="Cadoret J.P."/>
            <person name="Chiovitti A."/>
            <person name="Choi C.J."/>
            <person name="Coesel S."/>
            <person name="De Martino A."/>
            <person name="Detter J.C."/>
            <person name="Durkin C."/>
            <person name="Falciatore A."/>
            <person name="Fournet J."/>
            <person name="Haruta M."/>
            <person name="Huysman M.J."/>
            <person name="Jenkins B.D."/>
            <person name="Jiroutova K."/>
            <person name="Jorgensen R.E."/>
            <person name="Joubert Y."/>
            <person name="Kaplan A."/>
            <person name="Kroger N."/>
            <person name="Kroth P.G."/>
            <person name="La Roche J."/>
            <person name="Lindquist E."/>
            <person name="Lommer M."/>
            <person name="Martin-Jezequel V."/>
            <person name="Lopez P.J."/>
            <person name="Lucas S."/>
            <person name="Mangogna M."/>
            <person name="McGinnis K."/>
            <person name="Medlin L.K."/>
            <person name="Montsant A."/>
            <person name="Oudot-Le Secq M.P."/>
            <person name="Napoli C."/>
            <person name="Obornik M."/>
            <person name="Parker M.S."/>
            <person name="Petit J.L."/>
            <person name="Porcel B.M."/>
            <person name="Poulsen N."/>
            <person name="Robison M."/>
            <person name="Rychlewski L."/>
            <person name="Rynearson T.A."/>
            <person name="Schmutz J."/>
            <person name="Shapiro H."/>
            <person name="Siaut M."/>
            <person name="Stanley M."/>
            <person name="Sussman M.R."/>
            <person name="Taylor A.R."/>
            <person name="Vardi A."/>
            <person name="von Dassow P."/>
            <person name="Vyverman W."/>
            <person name="Willis A."/>
            <person name="Wyrwicz L.S."/>
            <person name="Rokhsar D.S."/>
            <person name="Weissenbach J."/>
            <person name="Armbrust E.V."/>
            <person name="Green B.R."/>
            <person name="Van de Peer Y."/>
            <person name="Grigoriev I.V."/>
        </authorList>
    </citation>
    <scope>NUCLEOTIDE SEQUENCE [LARGE SCALE GENOMIC DNA]</scope>
    <source>
        <strain evidence="3 4">CCMP1335</strain>
    </source>
</reference>
<dbReference type="RefSeq" id="XP_002294761.1">
    <property type="nucleotide sequence ID" value="XM_002294725.1"/>
</dbReference>
<organism evidence="3 4">
    <name type="scientific">Thalassiosira pseudonana</name>
    <name type="common">Marine diatom</name>
    <name type="synonym">Cyclotella nana</name>
    <dbReference type="NCBI Taxonomy" id="35128"/>
    <lineage>
        <taxon>Eukaryota</taxon>
        <taxon>Sar</taxon>
        <taxon>Stramenopiles</taxon>
        <taxon>Ochrophyta</taxon>
        <taxon>Bacillariophyta</taxon>
        <taxon>Coscinodiscophyceae</taxon>
        <taxon>Thalassiosirophycidae</taxon>
        <taxon>Thalassiosirales</taxon>
        <taxon>Thalassiosiraceae</taxon>
        <taxon>Thalassiosira</taxon>
    </lineage>
</organism>
<evidence type="ECO:0000313" key="3">
    <source>
        <dbReference type="EMBL" id="EED88121.1"/>
    </source>
</evidence>
<feature type="domain" description="E3 UFM1-protein ligase 1-like N-terminal" evidence="2">
    <location>
        <begin position="216"/>
        <end position="381"/>
    </location>
</feature>
<evidence type="ECO:0000259" key="2">
    <source>
        <dbReference type="Pfam" id="PF09743"/>
    </source>
</evidence>
<proteinExistence type="predicted"/>
<dbReference type="eggNOG" id="KOG2235">
    <property type="taxonomic scope" value="Eukaryota"/>
</dbReference>
<feature type="compositionally biased region" description="Polar residues" evidence="1">
    <location>
        <begin position="37"/>
        <end position="51"/>
    </location>
</feature>
<gene>
    <name evidence="3" type="ORF">THAPSDRAFT_11594</name>
</gene>
<keyword evidence="4" id="KW-1185">Reference proteome</keyword>
<dbReference type="InterPro" id="IPR018611">
    <property type="entry name" value="Ufl1"/>
</dbReference>
<dbReference type="GO" id="GO:0061666">
    <property type="term" value="F:UFM1 ligase activity"/>
    <property type="evidence" value="ECO:0007669"/>
    <property type="project" value="InterPro"/>
</dbReference>
<dbReference type="InterPro" id="IPR056579">
    <property type="entry name" value="Ufl1_N"/>
</dbReference>
<dbReference type="PANTHER" id="PTHR31057">
    <property type="entry name" value="E3 UFM1-PROTEIN LIGASE 1"/>
    <property type="match status" value="1"/>
</dbReference>
<dbReference type="Pfam" id="PF09743">
    <property type="entry name" value="E3_UFM1_ligase"/>
    <property type="match status" value="1"/>
</dbReference>
<dbReference type="GO" id="GO:0071569">
    <property type="term" value="P:protein ufmylation"/>
    <property type="evidence" value="ECO:0007669"/>
    <property type="project" value="InterPro"/>
</dbReference>
<dbReference type="GO" id="GO:0005789">
    <property type="term" value="C:endoplasmic reticulum membrane"/>
    <property type="evidence" value="ECO:0000318"/>
    <property type="project" value="GO_Central"/>
</dbReference>
<evidence type="ECO:0000256" key="1">
    <source>
        <dbReference type="SAM" id="MobiDB-lite"/>
    </source>
</evidence>
<sequence>MDSTLSWEILSRLSLRSIRNGGSGGLPFFIQRDGDTSPASTNGERGATSTSEDIHGCDGHDIFFTACPVFTADVPTASISSSSVPVVYSLEKIKKEFIHVLHQHGDSINGGRLSTKIISMWLGMEEEEVTILGDMICKELTEPKNGVSEEAETVVVDVCRLYNPVKQQHEYALKMYLFKQMVQQIKIHCSFELSGDNDFAPSLEAIAKQTIQLSSSKLVPMGTVSTQQLSQELEMSIEDVVRILQELFGEKYSYLRKSTRLDTNFVAIADAHSDTPTEVCNSSVSDSQANHHIENQILGSLSGATNPTSLASLFPQMNIDVETISPIVQSLCGNGQLHGVLSNGIFTPEIYTDTQRSAVDSFFRTNGYLTEKKCAAFGLSRNRIEEFVHASFPDGTMLTHSIIDSAKICLPLEAAVQSAILNNAFVDLKAVLPAEIASSDDDTKLIIYDCLPRQLCELEDMSTHGEYIRGITVLNSEMCLFCSAAMVMNASELMGTLVEKYSKLKAKDIVEGSTSSDMIPISQVAKCIADQYPELSTMQQQYDSRLNVYRNGDSELQWEREENDLLVSDGPLVEFCRRALFTDKLQQTCSRAVKAEVDRLQSTRHGVSVSTSMNGAARMQNTEEAFESSFKEICYLLQLFSKSIDAVGKIADEKTTFNMKKELLIGCGSCLAKRITEYCLFKNGTDDNGGLVFQSTSGSEAPTFHTPVDKSTLAFPFISLQSKPDKNGTPRDPLAHLESLFPGGIGLGLSRMWSLCSEKDMEEEREDRLDAFQRHLQDVCLTTVGIPFAIIDKKNEKRLLADRRQALLHVLESSFDKEQVWMIVVVLIYQLVKSSSVAGKLTIQAVLAHFGREKKIPQVVTEALLKLQMNDCAESDELLSRVKTFGSAKNTKALSALSG</sequence>
<dbReference type="GeneID" id="7443396"/>
<dbReference type="STRING" id="35128.B8CEZ8"/>
<dbReference type="EMBL" id="CM000652">
    <property type="protein sequence ID" value="EED88121.1"/>
    <property type="molecule type" value="Genomic_DNA"/>
</dbReference>
<dbReference type="HOGENOM" id="CLU_322270_0_0_1"/>
<reference evidence="3 4" key="1">
    <citation type="journal article" date="2004" name="Science">
        <title>The genome of the diatom Thalassiosira pseudonana: ecology, evolution, and metabolism.</title>
        <authorList>
            <person name="Armbrust E.V."/>
            <person name="Berges J.A."/>
            <person name="Bowler C."/>
            <person name="Green B.R."/>
            <person name="Martinez D."/>
            <person name="Putnam N.H."/>
            <person name="Zhou S."/>
            <person name="Allen A.E."/>
            <person name="Apt K.E."/>
            <person name="Bechner M."/>
            <person name="Brzezinski M.A."/>
            <person name="Chaal B.K."/>
            <person name="Chiovitti A."/>
            <person name="Davis A.K."/>
            <person name="Demarest M.S."/>
            <person name="Detter J.C."/>
            <person name="Glavina T."/>
            <person name="Goodstein D."/>
            <person name="Hadi M.Z."/>
            <person name="Hellsten U."/>
            <person name="Hildebrand M."/>
            <person name="Jenkins B.D."/>
            <person name="Jurka J."/>
            <person name="Kapitonov V.V."/>
            <person name="Kroger N."/>
            <person name="Lau W.W."/>
            <person name="Lane T.W."/>
            <person name="Larimer F.W."/>
            <person name="Lippmeier J.C."/>
            <person name="Lucas S."/>
            <person name="Medina M."/>
            <person name="Montsant A."/>
            <person name="Obornik M."/>
            <person name="Parker M.S."/>
            <person name="Palenik B."/>
            <person name="Pazour G.J."/>
            <person name="Richardson P.M."/>
            <person name="Rynearson T.A."/>
            <person name="Saito M.A."/>
            <person name="Schwartz D.C."/>
            <person name="Thamatrakoln K."/>
            <person name="Valentin K."/>
            <person name="Vardi A."/>
            <person name="Wilkerson F.P."/>
            <person name="Rokhsar D.S."/>
        </authorList>
    </citation>
    <scope>NUCLEOTIDE SEQUENCE [LARGE SCALE GENOMIC DNA]</scope>
    <source>
        <strain evidence="3 4">CCMP1335</strain>
    </source>
</reference>
<dbReference type="InParanoid" id="B8CEZ8"/>
<dbReference type="PaxDb" id="35128-Thaps11594"/>
<dbReference type="GO" id="GO:0061709">
    <property type="term" value="P:reticulophagy"/>
    <property type="evidence" value="ECO:0000318"/>
    <property type="project" value="GO_Central"/>
</dbReference>
<name>B8CEZ8_THAPS</name>
<protein>
    <recommendedName>
        <fullName evidence="2">E3 UFM1-protein ligase 1-like N-terminal domain-containing protein</fullName>
    </recommendedName>
</protein>
<dbReference type="Proteomes" id="UP000001449">
    <property type="component" value="Chromosome 20"/>
</dbReference>
<evidence type="ECO:0000313" key="4">
    <source>
        <dbReference type="Proteomes" id="UP000001449"/>
    </source>
</evidence>
<feature type="region of interest" description="Disordered" evidence="1">
    <location>
        <begin position="29"/>
        <end position="52"/>
    </location>
</feature>
<dbReference type="OMA" id="CKELTEP"/>